<dbReference type="Gene3D" id="1.10.760.10">
    <property type="entry name" value="Cytochrome c-like domain"/>
    <property type="match status" value="1"/>
</dbReference>
<reference evidence="6 7" key="2">
    <citation type="submission" date="2019-01" db="EMBL/GenBank/DDBJ databases">
        <title>Tautonia sociabilis, a novel thermotolerant planctomycete of Isosphaeraceae family, isolated from a 4000 m deep subterranean habitat.</title>
        <authorList>
            <person name="Kovaleva O.L."/>
            <person name="Elcheninov A.G."/>
            <person name="Van Heerden E."/>
            <person name="Toshchakov S.V."/>
            <person name="Novikov A."/>
            <person name="Bonch-Osmolovskaya E.A."/>
            <person name="Kublanov I.V."/>
        </authorList>
    </citation>
    <scope>NUCLEOTIDE SEQUENCE [LARGE SCALE GENOMIC DNA]</scope>
    <source>
        <strain evidence="6 7">GM2012</strain>
    </source>
</reference>
<keyword evidence="3 4" id="KW-0408">Iron</keyword>
<dbReference type="PANTHER" id="PTHR35889">
    <property type="entry name" value="CYCLOINULO-OLIGOSACCHARIDE FRUCTANOTRANSFERASE-RELATED"/>
    <property type="match status" value="1"/>
</dbReference>
<protein>
    <submittedName>
        <fullName evidence="6">DUF1553 domain-containing protein</fullName>
    </submittedName>
</protein>
<keyword evidence="1 4" id="KW-0349">Heme</keyword>
<sequence length="1120" mass="123639">MRRSSAWIAIVLLLPAPLARGDGVEERSAEDFFETTIRPLLVDRCQSCHGRDDPEGGLALTSREAILSGGDSGPAAVAGSPGESFLVEVIGYESEPRMPPKGRLSDAEIAALSRWIELGLPWPGSEGASGTPAPPGAEESIGRTSADHWAFQPVRRVNPPEVEDWGRGRSPIDRFVIALLEENGLGLAPEADRRTLIRRLSLDLTGLPPSPEEVEAFLDDESPEAYERLVDRLIASPHFGEQWARHWLDVARYSDTKGYVYGREESAWVHAKSYRDWVVRALNEDLPYDRFLLLQVAADRAAEDPRDLAAMGFLTIGRRFLGVAHDIIDDRIDVVTRGMLGLTVACARCHDHKYDPIPTADYYALYGVFRNSAESLVPAFSEEGASDPEDSEFETGLRDRQAKLAEALAAKRAEAAARARDRVADYLRAQFSLADYPDEAFSQILTADDLIPASVHRWKEALWRAGERGDPVFLPWVEFSRIPPAEFADRAAEVSRSLASAAPGAVNPIVAQAFSDPPSDRDEVADRYGEVFRQIAQEWERLVEEAEAGGKPAPEALPDPDAEAIRLVLFGPSSPCEVPDEPLVNIEFFFPTATTVELWRLQGEVDRWLIRSPEAPPFAGVLVDRETMSEPRVFRRGNPANPGEVVPRRFLQALDGPEAEPFQIGSGRLELARKIVAPENPLTARVAVNRVWMHLFGEGLVRTPGDFGTRAEPPSHPGLLDWLASRFVEEGWSLKWLIREIVSSSVYRQSSGGPSDPAAFDLARRIDPENRLLWRKTAHRLTFEELRDALLAASGELDRRIGGSAEPMFERPFPTRRSLYGRVDRQDLPTVLRVFDFANPDLLVPERAETTVPQQALFFLNHPFVLGRAQALASREEVATAGTPEEAVRRLSRRTLLRDPTPAQLDAALAFVRAAEAEPIAGPPPTAGAWRYGFGQFDEETGTVSGFRPLPYFSGEGWQGGPSWPDPALGWVRLTAEGGHPGNDRDHAAVRRWIAPRDATIQIRSTLIHEVAQGDGIRGFLAGDRLGLIQSAEVHDGRAGFDVEALDVRAGDAIDFVVDVRDTLNSDQFLWAPVISEVGPAGAMTWDARTDFVGEEPPRLGPWEQLAQVLLMSTEFSYVD</sequence>
<dbReference type="OrthoDB" id="127107at2"/>
<keyword evidence="7" id="KW-1185">Reference proteome</keyword>
<dbReference type="AlphaFoldDB" id="A0A432MGL6"/>
<evidence type="ECO:0000313" key="7">
    <source>
        <dbReference type="Proteomes" id="UP000280296"/>
    </source>
</evidence>
<dbReference type="Proteomes" id="UP000280296">
    <property type="component" value="Unassembled WGS sequence"/>
</dbReference>
<dbReference type="PANTHER" id="PTHR35889:SF3">
    <property type="entry name" value="F-BOX DOMAIN-CONTAINING PROTEIN"/>
    <property type="match status" value="1"/>
</dbReference>
<evidence type="ECO:0000256" key="3">
    <source>
        <dbReference type="ARBA" id="ARBA00023004"/>
    </source>
</evidence>
<organism evidence="6 7">
    <name type="scientific">Tautonia sociabilis</name>
    <dbReference type="NCBI Taxonomy" id="2080755"/>
    <lineage>
        <taxon>Bacteria</taxon>
        <taxon>Pseudomonadati</taxon>
        <taxon>Planctomycetota</taxon>
        <taxon>Planctomycetia</taxon>
        <taxon>Isosphaerales</taxon>
        <taxon>Isosphaeraceae</taxon>
        <taxon>Tautonia</taxon>
    </lineage>
</organism>
<dbReference type="SUPFAM" id="SSF46626">
    <property type="entry name" value="Cytochrome c"/>
    <property type="match status" value="1"/>
</dbReference>
<dbReference type="PROSITE" id="PS51007">
    <property type="entry name" value="CYTC"/>
    <property type="match status" value="2"/>
</dbReference>
<evidence type="ECO:0000259" key="5">
    <source>
        <dbReference type="PROSITE" id="PS51007"/>
    </source>
</evidence>
<dbReference type="Pfam" id="PF07583">
    <property type="entry name" value="PSCyt2"/>
    <property type="match status" value="1"/>
</dbReference>
<dbReference type="EMBL" id="RYZH01000036">
    <property type="protein sequence ID" value="RUL85832.1"/>
    <property type="molecule type" value="Genomic_DNA"/>
</dbReference>
<dbReference type="GO" id="GO:0046872">
    <property type="term" value="F:metal ion binding"/>
    <property type="evidence" value="ECO:0007669"/>
    <property type="project" value="UniProtKB-KW"/>
</dbReference>
<gene>
    <name evidence="6" type="ORF">TsocGM_17590</name>
</gene>
<evidence type="ECO:0000256" key="4">
    <source>
        <dbReference type="PROSITE-ProRule" id="PRU00433"/>
    </source>
</evidence>
<feature type="domain" description="Cytochrome c" evidence="5">
    <location>
        <begin position="333"/>
        <end position="431"/>
    </location>
</feature>
<evidence type="ECO:0000256" key="1">
    <source>
        <dbReference type="ARBA" id="ARBA00022617"/>
    </source>
</evidence>
<proteinExistence type="predicted"/>
<dbReference type="Pfam" id="PF07635">
    <property type="entry name" value="PSCyt1"/>
    <property type="match status" value="1"/>
</dbReference>
<evidence type="ECO:0000313" key="6">
    <source>
        <dbReference type="EMBL" id="RUL85832.1"/>
    </source>
</evidence>
<keyword evidence="2 4" id="KW-0479">Metal-binding</keyword>
<dbReference type="GO" id="GO:0020037">
    <property type="term" value="F:heme binding"/>
    <property type="evidence" value="ECO:0007669"/>
    <property type="project" value="InterPro"/>
</dbReference>
<evidence type="ECO:0000256" key="2">
    <source>
        <dbReference type="ARBA" id="ARBA00022723"/>
    </source>
</evidence>
<feature type="domain" description="Cytochrome c" evidence="5">
    <location>
        <begin position="24"/>
        <end position="120"/>
    </location>
</feature>
<dbReference type="InterPro" id="IPR036909">
    <property type="entry name" value="Cyt_c-like_dom_sf"/>
</dbReference>
<dbReference type="Pfam" id="PF07587">
    <property type="entry name" value="PSD1"/>
    <property type="match status" value="1"/>
</dbReference>
<comment type="caution">
    <text evidence="6">The sequence shown here is derived from an EMBL/GenBank/DDBJ whole genome shotgun (WGS) entry which is preliminary data.</text>
</comment>
<accession>A0A432MGL6</accession>
<dbReference type="RefSeq" id="WP_126726770.1">
    <property type="nucleotide sequence ID" value="NZ_RYZH01000036.1"/>
</dbReference>
<dbReference type="InterPro" id="IPR011429">
    <property type="entry name" value="Cyt_c_Planctomycete-type"/>
</dbReference>
<dbReference type="InterPro" id="IPR011444">
    <property type="entry name" value="DUF1549"/>
</dbReference>
<dbReference type="InterPro" id="IPR022655">
    <property type="entry name" value="DUF1553"/>
</dbReference>
<dbReference type="GO" id="GO:0009055">
    <property type="term" value="F:electron transfer activity"/>
    <property type="evidence" value="ECO:0007669"/>
    <property type="project" value="InterPro"/>
</dbReference>
<dbReference type="InterPro" id="IPR009056">
    <property type="entry name" value="Cyt_c-like_dom"/>
</dbReference>
<name>A0A432MGL6_9BACT</name>
<reference evidence="6 7" key="1">
    <citation type="submission" date="2018-12" db="EMBL/GenBank/DDBJ databases">
        <authorList>
            <person name="Toschakov S.V."/>
        </authorList>
    </citation>
    <scope>NUCLEOTIDE SEQUENCE [LARGE SCALE GENOMIC DNA]</scope>
    <source>
        <strain evidence="6 7">GM2012</strain>
    </source>
</reference>